<feature type="domain" description="CASTOR ACT" evidence="1">
    <location>
        <begin position="57"/>
        <end position="118"/>
    </location>
</feature>
<evidence type="ECO:0000313" key="3">
    <source>
        <dbReference type="Proteomes" id="UP000199569"/>
    </source>
</evidence>
<dbReference type="PIRSF" id="PIRSF008459">
    <property type="entry name" value="UCP008459"/>
    <property type="match status" value="1"/>
</dbReference>
<dbReference type="InterPro" id="IPR051719">
    <property type="entry name" value="CASTOR_mTORC1"/>
</dbReference>
<gene>
    <name evidence="2" type="ORF">SAMN02927923_04253</name>
</gene>
<keyword evidence="3" id="KW-1185">Reference proteome</keyword>
<dbReference type="PANTHER" id="PTHR31131:SF6">
    <property type="entry name" value="CASTOR ACT DOMAIN-CONTAINING PROTEIN"/>
    <property type="match status" value="1"/>
</dbReference>
<dbReference type="RefSeq" id="WP_091139188.1">
    <property type="nucleotide sequence ID" value="NZ_FMVJ01000017.1"/>
</dbReference>
<reference evidence="2 3" key="1">
    <citation type="submission" date="2016-10" db="EMBL/GenBank/DDBJ databases">
        <authorList>
            <person name="de Groot N.N."/>
        </authorList>
    </citation>
    <scope>NUCLEOTIDE SEQUENCE [LARGE SCALE GENOMIC DNA]</scope>
    <source>
        <strain evidence="2 3">CGMCC 1.7666</strain>
    </source>
</reference>
<dbReference type="Pfam" id="PF13840">
    <property type="entry name" value="ACT_7"/>
    <property type="match status" value="1"/>
</dbReference>
<organism evidence="2 3">
    <name type="scientific">Microvirga guangxiensis</name>
    <dbReference type="NCBI Taxonomy" id="549386"/>
    <lineage>
        <taxon>Bacteria</taxon>
        <taxon>Pseudomonadati</taxon>
        <taxon>Pseudomonadota</taxon>
        <taxon>Alphaproteobacteria</taxon>
        <taxon>Hyphomicrobiales</taxon>
        <taxon>Methylobacteriaceae</taxon>
        <taxon>Microvirga</taxon>
    </lineage>
</organism>
<dbReference type="CDD" id="cd04868">
    <property type="entry name" value="ACT_AK-like"/>
    <property type="match status" value="1"/>
</dbReference>
<dbReference type="InterPro" id="IPR045865">
    <property type="entry name" value="ACT-like_dom_sf"/>
</dbReference>
<name>A0A1G5LFB3_9HYPH</name>
<accession>A0A1G5LFB3</accession>
<proteinExistence type="predicted"/>
<dbReference type="EMBL" id="FMVJ01000017">
    <property type="protein sequence ID" value="SCZ11496.1"/>
    <property type="molecule type" value="Genomic_DNA"/>
</dbReference>
<evidence type="ECO:0000313" key="2">
    <source>
        <dbReference type="EMBL" id="SCZ11496.1"/>
    </source>
</evidence>
<dbReference type="AlphaFoldDB" id="A0A1G5LFB3"/>
<evidence type="ECO:0000259" key="1">
    <source>
        <dbReference type="Pfam" id="PF13840"/>
    </source>
</evidence>
<dbReference type="Gene3D" id="3.30.2130.10">
    <property type="entry name" value="VC0802-like"/>
    <property type="match status" value="1"/>
</dbReference>
<dbReference type="OrthoDB" id="5615858at2"/>
<protein>
    <recommendedName>
        <fullName evidence="1">CASTOR ACT domain-containing protein</fullName>
    </recommendedName>
</protein>
<dbReference type="SUPFAM" id="SSF55021">
    <property type="entry name" value="ACT-like"/>
    <property type="match status" value="2"/>
</dbReference>
<dbReference type="Proteomes" id="UP000199569">
    <property type="component" value="Unassembled WGS sequence"/>
</dbReference>
<dbReference type="InterPro" id="IPR016540">
    <property type="entry name" value="UCP008459"/>
</dbReference>
<sequence length="126" mass="13214">MPALTLQLLESPYAVCRLPAGATAHSPLPGAFSLLIQAIEETTLVCPLEQAPPGAEIDAGWRCFRILQIFDFSVAGILASVLSPLAQAGIGIFASSTFSTDYVLVKANDLERAMKALTTAGHTITA</sequence>
<dbReference type="PANTHER" id="PTHR31131">
    <property type="entry name" value="CHROMOSOME 1, WHOLE GENOME SHOTGUN SEQUENCE"/>
    <property type="match status" value="1"/>
</dbReference>
<dbReference type="InterPro" id="IPR027795">
    <property type="entry name" value="CASTOR_ACT_dom"/>
</dbReference>